<dbReference type="PANTHER" id="PTHR39335:SF1">
    <property type="entry name" value="BLL4220 PROTEIN"/>
    <property type="match status" value="1"/>
</dbReference>
<dbReference type="PANTHER" id="PTHR39335">
    <property type="entry name" value="BLL4220 PROTEIN"/>
    <property type="match status" value="1"/>
</dbReference>
<evidence type="ECO:0000313" key="3">
    <source>
        <dbReference type="Proteomes" id="UP000199052"/>
    </source>
</evidence>
<dbReference type="Proteomes" id="UP000199052">
    <property type="component" value="Unassembled WGS sequence"/>
</dbReference>
<proteinExistence type="predicted"/>
<dbReference type="STRING" id="504797.SAMN05421678_1246"/>
<protein>
    <submittedName>
        <fullName evidence="2">Predicted lipoprotein with conserved Yx(FWY)xxD motif</fullName>
    </submittedName>
</protein>
<evidence type="ECO:0000256" key="1">
    <source>
        <dbReference type="SAM" id="MobiDB-lite"/>
    </source>
</evidence>
<evidence type="ECO:0000313" key="2">
    <source>
        <dbReference type="EMBL" id="SFH60925.1"/>
    </source>
</evidence>
<dbReference type="EMBL" id="FOOI01000024">
    <property type="protein sequence ID" value="SFH60925.1"/>
    <property type="molecule type" value="Genomic_DNA"/>
</dbReference>
<dbReference type="GO" id="GO:0043448">
    <property type="term" value="P:alkane catabolic process"/>
    <property type="evidence" value="ECO:0007669"/>
    <property type="project" value="TreeGrafter"/>
</dbReference>
<gene>
    <name evidence="2" type="ORF">SAMN05421678_1246</name>
</gene>
<dbReference type="AlphaFoldDB" id="A0A1I3BF36"/>
<name>A0A1I3BF36_9ACTN</name>
<sequence length="198" mass="20147">MSTRPVPSGAAVRGGVRWTAALAVLLVVLGACGGQPQAEKSPGASPIKLSVPSPAVPSPGPAVITSRRVAGSNTVIADSRGMTVYFLSARGGHKAPTCTGRCSAIWHPVLVQQGDVAPTVPGTSLKAGVLPWPGGHGQLALSGRRLYTFTGDSVPGDVKGEGFITNQGGTTLTWHVVVLPGIPPPRTFPLNPSPSPTR</sequence>
<dbReference type="PROSITE" id="PS51257">
    <property type="entry name" value="PROKAR_LIPOPROTEIN"/>
    <property type="match status" value="1"/>
</dbReference>
<reference evidence="2 3" key="1">
    <citation type="submission" date="2016-10" db="EMBL/GenBank/DDBJ databases">
        <authorList>
            <person name="de Groot N.N."/>
        </authorList>
    </citation>
    <scope>NUCLEOTIDE SEQUENCE [LARGE SCALE GENOMIC DNA]</scope>
    <source>
        <strain evidence="2 3">CPCC 202808</strain>
    </source>
</reference>
<organism evidence="2 3">
    <name type="scientific">Actinopolymorpha cephalotaxi</name>
    <dbReference type="NCBI Taxonomy" id="504797"/>
    <lineage>
        <taxon>Bacteria</taxon>
        <taxon>Bacillati</taxon>
        <taxon>Actinomycetota</taxon>
        <taxon>Actinomycetes</taxon>
        <taxon>Propionibacteriales</taxon>
        <taxon>Actinopolymorphaceae</taxon>
        <taxon>Actinopolymorpha</taxon>
    </lineage>
</organism>
<feature type="region of interest" description="Disordered" evidence="1">
    <location>
        <begin position="39"/>
        <end position="60"/>
    </location>
</feature>
<accession>A0A1I3BF36</accession>
<keyword evidence="2" id="KW-0449">Lipoprotein</keyword>